<organism evidence="2 3">
    <name type="scientific">Pelagicoccus enzymogenes</name>
    <dbReference type="NCBI Taxonomy" id="2773457"/>
    <lineage>
        <taxon>Bacteria</taxon>
        <taxon>Pseudomonadati</taxon>
        <taxon>Verrucomicrobiota</taxon>
        <taxon>Opitutia</taxon>
        <taxon>Puniceicoccales</taxon>
        <taxon>Pelagicoccaceae</taxon>
        <taxon>Pelagicoccus</taxon>
    </lineage>
</organism>
<dbReference type="Proteomes" id="UP000622317">
    <property type="component" value="Unassembled WGS sequence"/>
</dbReference>
<feature type="domain" description="Alkyl hydroperoxide reductase subunit C/ Thiol specific antioxidant" evidence="1">
    <location>
        <begin position="7"/>
        <end position="151"/>
    </location>
</feature>
<reference evidence="2" key="1">
    <citation type="submission" date="2020-09" db="EMBL/GenBank/DDBJ databases">
        <title>Pelagicoccus enzymogenes sp. nov. with an EPS production, isolated from marine sediment.</title>
        <authorList>
            <person name="Feng X."/>
        </authorList>
    </citation>
    <scope>NUCLEOTIDE SEQUENCE</scope>
    <source>
        <strain evidence="2">NFK12</strain>
    </source>
</reference>
<dbReference type="Pfam" id="PF00578">
    <property type="entry name" value="AhpC-TSA"/>
    <property type="match status" value="1"/>
</dbReference>
<dbReference type="GO" id="GO:0016491">
    <property type="term" value="F:oxidoreductase activity"/>
    <property type="evidence" value="ECO:0007669"/>
    <property type="project" value="InterPro"/>
</dbReference>
<dbReference type="AlphaFoldDB" id="A0A927IJK1"/>
<protein>
    <submittedName>
        <fullName evidence="2">AhpC/TSA family protein</fullName>
    </submittedName>
</protein>
<dbReference type="EMBL" id="JACYFG010000051">
    <property type="protein sequence ID" value="MBD5781888.1"/>
    <property type="molecule type" value="Genomic_DNA"/>
</dbReference>
<evidence type="ECO:0000313" key="2">
    <source>
        <dbReference type="EMBL" id="MBD5781888.1"/>
    </source>
</evidence>
<accession>A0A927IJK1</accession>
<evidence type="ECO:0000259" key="1">
    <source>
        <dbReference type="Pfam" id="PF00578"/>
    </source>
</evidence>
<dbReference type="GO" id="GO:0016209">
    <property type="term" value="F:antioxidant activity"/>
    <property type="evidence" value="ECO:0007669"/>
    <property type="project" value="InterPro"/>
</dbReference>
<dbReference type="CDD" id="cd02970">
    <property type="entry name" value="PRX_like2"/>
    <property type="match status" value="1"/>
</dbReference>
<comment type="caution">
    <text evidence="2">The sequence shown here is derived from an EMBL/GenBank/DDBJ whole genome shotgun (WGS) entry which is preliminary data.</text>
</comment>
<dbReference type="SUPFAM" id="SSF52833">
    <property type="entry name" value="Thioredoxin-like"/>
    <property type="match status" value="1"/>
</dbReference>
<gene>
    <name evidence="2" type="ORF">IEN85_20475</name>
</gene>
<keyword evidence="3" id="KW-1185">Reference proteome</keyword>
<dbReference type="InterPro" id="IPR036249">
    <property type="entry name" value="Thioredoxin-like_sf"/>
</dbReference>
<dbReference type="InterPro" id="IPR000866">
    <property type="entry name" value="AhpC/TSA"/>
</dbReference>
<dbReference type="RefSeq" id="WP_191618966.1">
    <property type="nucleotide sequence ID" value="NZ_JACYFG010000051.1"/>
</dbReference>
<name>A0A927IJK1_9BACT</name>
<sequence>MPKFAPGTQLKNLQLETIDGATTHVPSPHHRFTHLQFRRFAGCPICNLHLQSFASANDRLQRSGIQEIVFFHSSVESLLKFNSQLPFPVIADPSKKRYRDFGVESSLLSVLHPQAMLQGIRGVLRQGLGFSLRNGPLGLPADFLIDRSGILLAAKYGTHAYDQWSLEELLAIAQGVDAASVQERG</sequence>
<proteinExistence type="predicted"/>
<dbReference type="Gene3D" id="3.40.30.10">
    <property type="entry name" value="Glutaredoxin"/>
    <property type="match status" value="1"/>
</dbReference>
<evidence type="ECO:0000313" key="3">
    <source>
        <dbReference type="Proteomes" id="UP000622317"/>
    </source>
</evidence>